<dbReference type="InterPro" id="IPR035965">
    <property type="entry name" value="PAS-like_dom_sf"/>
</dbReference>
<dbReference type="Pfam" id="PF13426">
    <property type="entry name" value="PAS_9"/>
    <property type="match status" value="1"/>
</dbReference>
<dbReference type="NCBIfam" id="TIGR00229">
    <property type="entry name" value="sensory_box"/>
    <property type="match status" value="1"/>
</dbReference>
<organism evidence="8">
    <name type="scientific">marine sediment metagenome</name>
    <dbReference type="NCBI Taxonomy" id="412755"/>
    <lineage>
        <taxon>unclassified sequences</taxon>
        <taxon>metagenomes</taxon>
        <taxon>ecological metagenomes</taxon>
    </lineage>
</organism>
<feature type="non-terminal residue" evidence="8">
    <location>
        <position position="1"/>
    </location>
</feature>
<dbReference type="PANTHER" id="PTHR43304:SF1">
    <property type="entry name" value="PAC DOMAIN-CONTAINING PROTEIN"/>
    <property type="match status" value="1"/>
</dbReference>
<dbReference type="EMBL" id="BARV01018437">
    <property type="protein sequence ID" value="GAI19856.1"/>
    <property type="molecule type" value="Genomic_DNA"/>
</dbReference>
<name>X1MP83_9ZZZZ</name>
<evidence type="ECO:0000313" key="8">
    <source>
        <dbReference type="EMBL" id="GAI19856.1"/>
    </source>
</evidence>
<proteinExistence type="predicted"/>
<gene>
    <name evidence="8" type="ORF">S06H3_31178</name>
</gene>
<dbReference type="InterPro" id="IPR000014">
    <property type="entry name" value="PAS"/>
</dbReference>
<keyword evidence="3" id="KW-0597">Phosphoprotein</keyword>
<evidence type="ECO:0000259" key="7">
    <source>
        <dbReference type="PROSITE" id="PS50113"/>
    </source>
</evidence>
<comment type="catalytic activity">
    <reaction evidence="1">
        <text>ATP + protein L-histidine = ADP + protein N-phospho-L-histidine.</text>
        <dbReference type="EC" id="2.7.13.3"/>
    </reaction>
</comment>
<evidence type="ECO:0000259" key="6">
    <source>
        <dbReference type="PROSITE" id="PS50112"/>
    </source>
</evidence>
<dbReference type="PROSITE" id="PS50112">
    <property type="entry name" value="PAS"/>
    <property type="match status" value="1"/>
</dbReference>
<dbReference type="GO" id="GO:0004673">
    <property type="term" value="F:protein histidine kinase activity"/>
    <property type="evidence" value="ECO:0007669"/>
    <property type="project" value="UniProtKB-EC"/>
</dbReference>
<dbReference type="InterPro" id="IPR001610">
    <property type="entry name" value="PAC"/>
</dbReference>
<evidence type="ECO:0000256" key="5">
    <source>
        <dbReference type="ARBA" id="ARBA00022777"/>
    </source>
</evidence>
<feature type="domain" description="PAS" evidence="6">
    <location>
        <begin position="17"/>
        <end position="88"/>
    </location>
</feature>
<evidence type="ECO:0000256" key="3">
    <source>
        <dbReference type="ARBA" id="ARBA00022553"/>
    </source>
</evidence>
<dbReference type="AlphaFoldDB" id="X1MP83"/>
<dbReference type="SMART" id="SM00091">
    <property type="entry name" value="PAS"/>
    <property type="match status" value="1"/>
</dbReference>
<reference evidence="8" key="1">
    <citation type="journal article" date="2014" name="Front. Microbiol.">
        <title>High frequency of phylogenetically diverse reductive dehalogenase-homologous genes in deep subseafloor sedimentary metagenomes.</title>
        <authorList>
            <person name="Kawai M."/>
            <person name="Futagami T."/>
            <person name="Toyoda A."/>
            <person name="Takaki Y."/>
            <person name="Nishi S."/>
            <person name="Hori S."/>
            <person name="Arai W."/>
            <person name="Tsubouchi T."/>
            <person name="Morono Y."/>
            <person name="Uchiyama I."/>
            <person name="Ito T."/>
            <person name="Fujiyama A."/>
            <person name="Inagaki F."/>
            <person name="Takami H."/>
        </authorList>
    </citation>
    <scope>NUCLEOTIDE SEQUENCE</scope>
    <source>
        <strain evidence="8">Expedition CK06-06</strain>
    </source>
</reference>
<evidence type="ECO:0000256" key="2">
    <source>
        <dbReference type="ARBA" id="ARBA00012438"/>
    </source>
</evidence>
<comment type="caution">
    <text evidence="8">The sequence shown here is derived from an EMBL/GenBank/DDBJ whole genome shotgun (WGS) entry which is preliminary data.</text>
</comment>
<dbReference type="SUPFAM" id="SSF55785">
    <property type="entry name" value="PYP-like sensor domain (PAS domain)"/>
    <property type="match status" value="1"/>
</dbReference>
<dbReference type="Gene3D" id="3.30.450.20">
    <property type="entry name" value="PAS domain"/>
    <property type="match status" value="1"/>
</dbReference>
<protein>
    <recommendedName>
        <fullName evidence="2">histidine kinase</fullName>
        <ecNumber evidence="2">2.7.13.3</ecNumber>
    </recommendedName>
</protein>
<keyword evidence="5" id="KW-0418">Kinase</keyword>
<sequence length="179" mass="20518">TRDITESKQTEEALRKSQKEFVSLFKHSPEALVYIDEKSNILDINPRFIELFGYTLEEIKGRNIDDGIIHSSDRIEEGKELGRIAKSKGYFKYETIRKKKDGTLFPVSISATPLVIDGQPKGEIGIYIEITERKQSEEIQKVLYNISSGLKITPISLFIFKTKFNSFSSRQFFVGKKLS</sequence>
<feature type="domain" description="PAC" evidence="7">
    <location>
        <begin position="1"/>
        <end position="16"/>
    </location>
</feature>
<dbReference type="CDD" id="cd00130">
    <property type="entry name" value="PAS"/>
    <property type="match status" value="1"/>
</dbReference>
<dbReference type="InterPro" id="IPR000700">
    <property type="entry name" value="PAS-assoc_C"/>
</dbReference>
<dbReference type="SMART" id="SM00086">
    <property type="entry name" value="PAC"/>
    <property type="match status" value="1"/>
</dbReference>
<evidence type="ECO:0000256" key="4">
    <source>
        <dbReference type="ARBA" id="ARBA00022679"/>
    </source>
</evidence>
<evidence type="ECO:0000256" key="1">
    <source>
        <dbReference type="ARBA" id="ARBA00000085"/>
    </source>
</evidence>
<keyword evidence="4" id="KW-0808">Transferase</keyword>
<dbReference type="PANTHER" id="PTHR43304">
    <property type="entry name" value="PHYTOCHROME-LIKE PROTEIN CPH1"/>
    <property type="match status" value="1"/>
</dbReference>
<dbReference type="PROSITE" id="PS50113">
    <property type="entry name" value="PAC"/>
    <property type="match status" value="1"/>
</dbReference>
<dbReference type="InterPro" id="IPR052162">
    <property type="entry name" value="Sensor_kinase/Photoreceptor"/>
</dbReference>
<dbReference type="EC" id="2.7.13.3" evidence="2"/>
<accession>X1MP83</accession>